<organism evidence="2 3">
    <name type="scientific">Hirundo rustica rustica</name>
    <dbReference type="NCBI Taxonomy" id="333673"/>
    <lineage>
        <taxon>Eukaryota</taxon>
        <taxon>Metazoa</taxon>
        <taxon>Chordata</taxon>
        <taxon>Craniata</taxon>
        <taxon>Vertebrata</taxon>
        <taxon>Euteleostomi</taxon>
        <taxon>Archelosauria</taxon>
        <taxon>Archosauria</taxon>
        <taxon>Dinosauria</taxon>
        <taxon>Saurischia</taxon>
        <taxon>Theropoda</taxon>
        <taxon>Coelurosauria</taxon>
        <taxon>Aves</taxon>
        <taxon>Neognathae</taxon>
        <taxon>Neoaves</taxon>
        <taxon>Telluraves</taxon>
        <taxon>Australaves</taxon>
        <taxon>Passeriformes</taxon>
        <taxon>Sylvioidea</taxon>
        <taxon>Hirundinidae</taxon>
        <taxon>Hirundo</taxon>
    </lineage>
</organism>
<dbReference type="EMBL" id="QRBI01000117">
    <property type="protein sequence ID" value="RMC08662.1"/>
    <property type="molecule type" value="Genomic_DNA"/>
</dbReference>
<comment type="cofactor">
    <cofactor evidence="1">
        <name>Zn(2+)</name>
        <dbReference type="ChEBI" id="CHEBI:29105"/>
    </cofactor>
</comment>
<gene>
    <name evidence="2" type="ORF">DUI87_14910</name>
</gene>
<dbReference type="Gene3D" id="3.40.630.10">
    <property type="entry name" value="Zn peptidases"/>
    <property type="match status" value="2"/>
</dbReference>
<dbReference type="PANTHER" id="PTHR12756:SF9">
    <property type="entry name" value="CYTOSOLIC CARBOXYPEPTIDASE 6"/>
    <property type="match status" value="1"/>
</dbReference>
<dbReference type="STRING" id="333673.A0A3M0K663"/>
<dbReference type="SUPFAM" id="SSF53187">
    <property type="entry name" value="Zn-dependent exopeptidases"/>
    <property type="match status" value="2"/>
</dbReference>
<proteinExistence type="predicted"/>
<name>A0A3M0K663_HIRRU</name>
<evidence type="ECO:0000313" key="2">
    <source>
        <dbReference type="EMBL" id="RMC08662.1"/>
    </source>
</evidence>
<dbReference type="InterPro" id="IPR050821">
    <property type="entry name" value="Cytosolic_carboxypeptidase"/>
</dbReference>
<dbReference type="OrthoDB" id="10253041at2759"/>
<dbReference type="PANTHER" id="PTHR12756">
    <property type="entry name" value="CYTOSOLIC CARBOXYPEPTIDASE"/>
    <property type="match status" value="1"/>
</dbReference>
<sequence length="343" mass="38202">MDQEQKGFVIVAQLMSSNFSLCGNLTVPGIIDFLVSHHPIAKVLRDHLVFKIAPMLNPDGVYLGNYRSLTQICNDATKNCHKLELILKRKEKMSSGCDLDVVKCSSPATSKMTVPHCLRLVPICQPHLSEAKSYTGTKRDVLLSLGSSSLRYPRNAMTRQMEYPDRVLKALPHDPNTPGKMVPGHQFCALPKLLCLSYSILLELDVAQGRIPKVNLIMESTEAMGLTAVQEEAASSSRSSGFNKFSFKVEKVISISSFPGHEMTLSMGFDFRCSLMGFDLNRHWANPSPWAHPTLHGVKELIIDMYNNPILDNDQELENEVVTSPTPLVKLEVHQLSLLQRGM</sequence>
<dbReference type="Proteomes" id="UP000269221">
    <property type="component" value="Unassembled WGS sequence"/>
</dbReference>
<dbReference type="AlphaFoldDB" id="A0A3M0K663"/>
<evidence type="ECO:0000313" key="3">
    <source>
        <dbReference type="Proteomes" id="UP000269221"/>
    </source>
</evidence>
<evidence type="ECO:0000256" key="1">
    <source>
        <dbReference type="ARBA" id="ARBA00001947"/>
    </source>
</evidence>
<keyword evidence="3" id="KW-1185">Reference proteome</keyword>
<protein>
    <recommendedName>
        <fullName evidence="4">Peptidase M14 carboxypeptidase A domain-containing protein</fullName>
    </recommendedName>
</protein>
<comment type="caution">
    <text evidence="2">The sequence shown here is derived from an EMBL/GenBank/DDBJ whole genome shotgun (WGS) entry which is preliminary data.</text>
</comment>
<evidence type="ECO:0008006" key="4">
    <source>
        <dbReference type="Google" id="ProtNLM"/>
    </source>
</evidence>
<accession>A0A3M0K663</accession>
<reference evidence="2 3" key="1">
    <citation type="submission" date="2018-07" db="EMBL/GenBank/DDBJ databases">
        <title>A high quality draft genome assembly of the barn swallow (H. rustica rustica).</title>
        <authorList>
            <person name="Formenti G."/>
            <person name="Chiara M."/>
            <person name="Poveda L."/>
            <person name="Francoijs K.-J."/>
            <person name="Bonisoli-Alquati A."/>
            <person name="Canova L."/>
            <person name="Gianfranceschi L."/>
            <person name="Horner D.S."/>
            <person name="Saino N."/>
        </authorList>
    </citation>
    <scope>NUCLEOTIDE SEQUENCE [LARGE SCALE GENOMIC DNA]</scope>
    <source>
        <strain evidence="2">Chelidonia</strain>
        <tissue evidence="2">Blood</tissue>
    </source>
</reference>